<keyword evidence="1" id="KW-0472">Membrane</keyword>
<dbReference type="RefSeq" id="WP_131936268.1">
    <property type="nucleotide sequence ID" value="NZ_CP037747.1"/>
</dbReference>
<organism evidence="2 4">
    <name type="scientific">Campylobacter helveticus</name>
    <dbReference type="NCBI Taxonomy" id="28898"/>
    <lineage>
        <taxon>Bacteria</taxon>
        <taxon>Pseudomonadati</taxon>
        <taxon>Campylobacterota</taxon>
        <taxon>Epsilonproteobacteria</taxon>
        <taxon>Campylobacterales</taxon>
        <taxon>Campylobacteraceae</taxon>
        <taxon>Campylobacter</taxon>
    </lineage>
</organism>
<gene>
    <name evidence="2" type="primary">traL</name>
    <name evidence="2" type="ORF">FDW42_01290</name>
    <name evidence="3" type="ORF">FVD16_04785</name>
</gene>
<evidence type="ECO:0000313" key="3">
    <source>
        <dbReference type="EMBL" id="TXK57542.1"/>
    </source>
</evidence>
<keyword evidence="5" id="KW-1185">Reference proteome</keyword>
<dbReference type="Pfam" id="PF07178">
    <property type="entry name" value="TraL"/>
    <property type="match status" value="1"/>
</dbReference>
<evidence type="ECO:0000313" key="5">
    <source>
        <dbReference type="Proteomes" id="UP000321317"/>
    </source>
</evidence>
<dbReference type="InterPro" id="IPR009838">
    <property type="entry name" value="T4SS_TraL"/>
</dbReference>
<keyword evidence="1" id="KW-1133">Transmembrane helix</keyword>
<reference evidence="2 4" key="1">
    <citation type="submission" date="2019-05" db="EMBL/GenBank/DDBJ databases">
        <title>Draft genomes of eight strains of Campylobacter helveticus isolated from cats and a dog in New Zealand.</title>
        <authorList>
            <person name="Bojanic K."/>
            <person name="Midwinter A.C."/>
            <person name="Biggs P.J."/>
            <person name="Acke E."/>
            <person name="Cornelius A.J."/>
            <person name="Marshall J.C."/>
        </authorList>
    </citation>
    <scope>NUCLEOTIDE SEQUENCE [LARGE SCALE GENOMIC DNA]</scope>
    <source>
        <strain evidence="2 4">ACP123b</strain>
    </source>
</reference>
<dbReference type="NCBIfam" id="TIGR02762">
    <property type="entry name" value="TraL_TIGR"/>
    <property type="match status" value="1"/>
</dbReference>
<keyword evidence="1" id="KW-0812">Transmembrane</keyword>
<protein>
    <submittedName>
        <fullName evidence="2">Type IV conjugative transfer system protein TraL</fullName>
    </submittedName>
</protein>
<name>A0AAX2ULL2_9BACT</name>
<dbReference type="AlphaFoldDB" id="A0AAX2ULL2"/>
<dbReference type="Proteomes" id="UP000306813">
    <property type="component" value="Unassembled WGS sequence"/>
</dbReference>
<dbReference type="EMBL" id="VDBS01000013">
    <property type="protein sequence ID" value="TNB58785.1"/>
    <property type="molecule type" value="Genomic_DNA"/>
</dbReference>
<feature type="transmembrane region" description="Helical" evidence="1">
    <location>
        <begin position="29"/>
        <end position="60"/>
    </location>
</feature>
<proteinExistence type="predicted"/>
<evidence type="ECO:0000256" key="1">
    <source>
        <dbReference type="SAM" id="Phobius"/>
    </source>
</evidence>
<dbReference type="Proteomes" id="UP000321317">
    <property type="component" value="Unassembled WGS sequence"/>
</dbReference>
<dbReference type="EMBL" id="VRMA01000039">
    <property type="protein sequence ID" value="TXK57542.1"/>
    <property type="molecule type" value="Genomic_DNA"/>
</dbReference>
<evidence type="ECO:0000313" key="2">
    <source>
        <dbReference type="EMBL" id="TNB58785.1"/>
    </source>
</evidence>
<reference evidence="3 5" key="2">
    <citation type="submission" date="2019-08" db="EMBL/GenBank/DDBJ databases">
        <title>Rapid identification of Enteric Bacteria from Whole Genome Sequences (WGS) using Average Nucleotide Identity (ANI).</title>
        <authorList>
            <person name="Lane C."/>
        </authorList>
    </citation>
    <scope>NUCLEOTIDE SEQUENCE [LARGE SCALE GENOMIC DNA]</scope>
    <source>
        <strain evidence="3 5">D4984</strain>
    </source>
</reference>
<evidence type="ECO:0000313" key="4">
    <source>
        <dbReference type="Proteomes" id="UP000306813"/>
    </source>
</evidence>
<sequence length="101" mass="11637">MAKNQNGYVEINKFIDTKPMFGNWEVDTLMVFCIFFAVAIMFGKGAIAFSVFFMIGVVAAKYYEKLKKSKVKGFFFHLLYMLGLRQPKTLPPSHMRYFLGA</sequence>
<comment type="caution">
    <text evidence="2">The sequence shown here is derived from an EMBL/GenBank/DDBJ whole genome shotgun (WGS) entry which is preliminary data.</text>
</comment>
<dbReference type="GO" id="GO:0019867">
    <property type="term" value="C:outer membrane"/>
    <property type="evidence" value="ECO:0007669"/>
    <property type="project" value="InterPro"/>
</dbReference>
<accession>A0AAX2ULL2</accession>